<evidence type="ECO:0000313" key="2">
    <source>
        <dbReference type="Proteomes" id="UP000218811"/>
    </source>
</evidence>
<evidence type="ECO:0000313" key="1">
    <source>
        <dbReference type="EMBL" id="PCH44235.1"/>
    </source>
</evidence>
<organism evidence="1 2">
    <name type="scientific">Wolfiporia cocos (strain MD-104)</name>
    <name type="common">Brown rot fungus</name>
    <dbReference type="NCBI Taxonomy" id="742152"/>
    <lineage>
        <taxon>Eukaryota</taxon>
        <taxon>Fungi</taxon>
        <taxon>Dikarya</taxon>
        <taxon>Basidiomycota</taxon>
        <taxon>Agaricomycotina</taxon>
        <taxon>Agaricomycetes</taxon>
        <taxon>Polyporales</taxon>
        <taxon>Phaeolaceae</taxon>
        <taxon>Wolfiporia</taxon>
    </lineage>
</organism>
<dbReference type="Proteomes" id="UP000218811">
    <property type="component" value="Unassembled WGS sequence"/>
</dbReference>
<sequence length="106" mass="12080">MSQFLAYYPCQEPLVKSSQLSTRYLDYAAVGIHCLSRTERATCKWYEAPGFIAVPTSSRGSYESENGLLALEFPYHLHGVFEQFLSRITQNQDYLQTADSERVLTS</sequence>
<name>A0A2H3JRW4_WOLCO</name>
<gene>
    <name evidence="1" type="ORF">WOLCODRAFT_26570</name>
</gene>
<accession>A0A2H3JRW4</accession>
<reference evidence="1 2" key="1">
    <citation type="journal article" date="2012" name="Science">
        <title>The Paleozoic origin of enzymatic lignin decomposition reconstructed from 31 fungal genomes.</title>
        <authorList>
            <person name="Floudas D."/>
            <person name="Binder M."/>
            <person name="Riley R."/>
            <person name="Barry K."/>
            <person name="Blanchette R.A."/>
            <person name="Henrissat B."/>
            <person name="Martinez A.T."/>
            <person name="Otillar R."/>
            <person name="Spatafora J.W."/>
            <person name="Yadav J.S."/>
            <person name="Aerts A."/>
            <person name="Benoit I."/>
            <person name="Boyd A."/>
            <person name="Carlson A."/>
            <person name="Copeland A."/>
            <person name="Coutinho P.M."/>
            <person name="de Vries R.P."/>
            <person name="Ferreira P."/>
            <person name="Findley K."/>
            <person name="Foster B."/>
            <person name="Gaskell J."/>
            <person name="Glotzer D."/>
            <person name="Gorecki P."/>
            <person name="Heitman J."/>
            <person name="Hesse C."/>
            <person name="Hori C."/>
            <person name="Igarashi K."/>
            <person name="Jurgens J.A."/>
            <person name="Kallen N."/>
            <person name="Kersten P."/>
            <person name="Kohler A."/>
            <person name="Kuees U."/>
            <person name="Kumar T.K.A."/>
            <person name="Kuo A."/>
            <person name="LaButti K."/>
            <person name="Larrondo L.F."/>
            <person name="Lindquist E."/>
            <person name="Ling A."/>
            <person name="Lombard V."/>
            <person name="Lucas S."/>
            <person name="Lundell T."/>
            <person name="Martin R."/>
            <person name="McLaughlin D.J."/>
            <person name="Morgenstern I."/>
            <person name="Morin E."/>
            <person name="Murat C."/>
            <person name="Nagy L.G."/>
            <person name="Nolan M."/>
            <person name="Ohm R.A."/>
            <person name="Patyshakuliyeva A."/>
            <person name="Rokas A."/>
            <person name="Ruiz-Duenas F.J."/>
            <person name="Sabat G."/>
            <person name="Salamov A."/>
            <person name="Samejima M."/>
            <person name="Schmutz J."/>
            <person name="Slot J.C."/>
            <person name="St John F."/>
            <person name="Stenlid J."/>
            <person name="Sun H."/>
            <person name="Sun S."/>
            <person name="Syed K."/>
            <person name="Tsang A."/>
            <person name="Wiebenga A."/>
            <person name="Young D."/>
            <person name="Pisabarro A."/>
            <person name="Eastwood D.C."/>
            <person name="Martin F."/>
            <person name="Cullen D."/>
            <person name="Grigoriev I.V."/>
            <person name="Hibbett D.S."/>
        </authorList>
    </citation>
    <scope>NUCLEOTIDE SEQUENCE [LARGE SCALE GENOMIC DNA]</scope>
    <source>
        <strain evidence="1 2">MD-104</strain>
    </source>
</reference>
<dbReference type="EMBL" id="KB468157">
    <property type="protein sequence ID" value="PCH44235.1"/>
    <property type="molecule type" value="Genomic_DNA"/>
</dbReference>
<keyword evidence="2" id="KW-1185">Reference proteome</keyword>
<proteinExistence type="predicted"/>
<protein>
    <submittedName>
        <fullName evidence="1">Uncharacterized protein</fullName>
    </submittedName>
</protein>
<dbReference type="AlphaFoldDB" id="A0A2H3JRW4"/>